<keyword evidence="3" id="KW-1185">Reference proteome</keyword>
<feature type="region of interest" description="Disordered" evidence="1">
    <location>
        <begin position="1"/>
        <end position="21"/>
    </location>
</feature>
<accession>A0A1D8ILL6</accession>
<dbReference type="KEGG" id="aprs:BI364_04585"/>
<evidence type="ECO:0000313" key="2">
    <source>
        <dbReference type="EMBL" id="AOU97363.1"/>
    </source>
</evidence>
<gene>
    <name evidence="2" type="ORF">BI364_04585</name>
</gene>
<dbReference type="EMBL" id="CP017415">
    <property type="protein sequence ID" value="AOU97363.1"/>
    <property type="molecule type" value="Genomic_DNA"/>
</dbReference>
<dbReference type="AlphaFoldDB" id="A0A1D8ILL6"/>
<name>A0A1D8ILL6_9GAMM</name>
<dbReference type="Proteomes" id="UP000095401">
    <property type="component" value="Chromosome"/>
</dbReference>
<proteinExistence type="predicted"/>
<evidence type="ECO:0000256" key="1">
    <source>
        <dbReference type="SAM" id="MobiDB-lite"/>
    </source>
</evidence>
<evidence type="ECO:0000313" key="3">
    <source>
        <dbReference type="Proteomes" id="UP000095401"/>
    </source>
</evidence>
<protein>
    <submittedName>
        <fullName evidence="2">Uncharacterized protein</fullName>
    </submittedName>
</protein>
<organism evidence="2 3">
    <name type="scientific">Acidihalobacter yilgarnensis</name>
    <dbReference type="NCBI Taxonomy" id="2819280"/>
    <lineage>
        <taxon>Bacteria</taxon>
        <taxon>Pseudomonadati</taxon>
        <taxon>Pseudomonadota</taxon>
        <taxon>Gammaproteobacteria</taxon>
        <taxon>Chromatiales</taxon>
        <taxon>Ectothiorhodospiraceae</taxon>
        <taxon>Acidihalobacter</taxon>
    </lineage>
</organism>
<sequence length="94" mass="11024">MPHRISHGNARLSRDHQWADMPMFSMQRRQRRRQQCGRVALYRHKRQAIGDGERDITTSRRARLGCQIARVDKVNSRPRFVAANTSRDQAHCSI</sequence>
<reference evidence="3" key="1">
    <citation type="submission" date="2016-09" db="EMBL/GenBank/DDBJ databases">
        <title>Acidihalobacter prosperus F5.</title>
        <authorList>
            <person name="Khaleque H.N."/>
            <person name="Ramsay J.P."/>
            <person name="Kaksonen A.H."/>
            <person name="Boxall N.J."/>
            <person name="Watkin E.L.J."/>
        </authorList>
    </citation>
    <scope>NUCLEOTIDE SEQUENCE [LARGE SCALE GENOMIC DNA]</scope>
    <source>
        <strain evidence="3">F5</strain>
    </source>
</reference>